<dbReference type="InterPro" id="IPR000182">
    <property type="entry name" value="GNAT_dom"/>
</dbReference>
<evidence type="ECO:0000313" key="8">
    <source>
        <dbReference type="EMBL" id="MFC5582481.1"/>
    </source>
</evidence>
<keyword evidence="3" id="KW-1277">Toxin-antitoxin system</keyword>
<protein>
    <submittedName>
        <fullName evidence="8">GNAT family N-acetyltransferase</fullName>
        <ecNumber evidence="8">2.3.1.-</ecNumber>
    </submittedName>
</protein>
<dbReference type="RefSeq" id="WP_377328610.1">
    <property type="nucleotide sequence ID" value="NZ_JBHSNG010000019.1"/>
</dbReference>
<evidence type="ECO:0000256" key="5">
    <source>
        <dbReference type="ARBA" id="ARBA00023315"/>
    </source>
</evidence>
<organism evidence="8 9">
    <name type="scientific">Rhodanobacter terrae</name>
    <dbReference type="NCBI Taxonomy" id="418647"/>
    <lineage>
        <taxon>Bacteria</taxon>
        <taxon>Pseudomonadati</taxon>
        <taxon>Pseudomonadota</taxon>
        <taxon>Gammaproteobacteria</taxon>
        <taxon>Lysobacterales</taxon>
        <taxon>Rhodanobacteraceae</taxon>
        <taxon>Rhodanobacter</taxon>
    </lineage>
</organism>
<dbReference type="InterPro" id="IPR016181">
    <property type="entry name" value="Acyl_CoA_acyltransferase"/>
</dbReference>
<evidence type="ECO:0000256" key="3">
    <source>
        <dbReference type="ARBA" id="ARBA00022649"/>
    </source>
</evidence>
<dbReference type="EMBL" id="JBHSNG010000019">
    <property type="protein sequence ID" value="MFC5582481.1"/>
    <property type="molecule type" value="Genomic_DNA"/>
</dbReference>
<evidence type="ECO:0000256" key="6">
    <source>
        <dbReference type="ARBA" id="ARBA00049880"/>
    </source>
</evidence>
<feature type="domain" description="N-acetyltransferase" evidence="7">
    <location>
        <begin position="1"/>
        <end position="160"/>
    </location>
</feature>
<dbReference type="EC" id="2.3.1.-" evidence="8"/>
<keyword evidence="4 8" id="KW-0808">Transferase</keyword>
<gene>
    <name evidence="8" type="ORF">ACFPPB_15275</name>
</gene>
<reference evidence="9" key="1">
    <citation type="journal article" date="2019" name="Int. J. Syst. Evol. Microbiol.">
        <title>The Global Catalogue of Microorganisms (GCM) 10K type strain sequencing project: providing services to taxonomists for standard genome sequencing and annotation.</title>
        <authorList>
            <consortium name="The Broad Institute Genomics Platform"/>
            <consortium name="The Broad Institute Genome Sequencing Center for Infectious Disease"/>
            <person name="Wu L."/>
            <person name="Ma J."/>
        </authorList>
    </citation>
    <scope>NUCLEOTIDE SEQUENCE [LARGE SCALE GENOMIC DNA]</scope>
    <source>
        <strain evidence="9">CGMCC 1.13587</strain>
    </source>
</reference>
<keyword evidence="9" id="KW-1185">Reference proteome</keyword>
<dbReference type="CDD" id="cd04301">
    <property type="entry name" value="NAT_SF"/>
    <property type="match status" value="1"/>
</dbReference>
<dbReference type="PANTHER" id="PTHR36449">
    <property type="entry name" value="ACETYLTRANSFERASE-RELATED"/>
    <property type="match status" value="1"/>
</dbReference>
<dbReference type="PROSITE" id="PS51186">
    <property type="entry name" value="GNAT"/>
    <property type="match status" value="1"/>
</dbReference>
<comment type="catalytic activity">
    <reaction evidence="6">
        <text>glycyl-tRNA(Gly) + acetyl-CoA = N-acetylglycyl-tRNA(Gly) + CoA + H(+)</text>
        <dbReference type="Rhea" id="RHEA:81867"/>
        <dbReference type="Rhea" id="RHEA-COMP:9683"/>
        <dbReference type="Rhea" id="RHEA-COMP:19766"/>
        <dbReference type="ChEBI" id="CHEBI:15378"/>
        <dbReference type="ChEBI" id="CHEBI:57287"/>
        <dbReference type="ChEBI" id="CHEBI:57288"/>
        <dbReference type="ChEBI" id="CHEBI:78522"/>
        <dbReference type="ChEBI" id="CHEBI:232036"/>
    </reaction>
</comment>
<evidence type="ECO:0000313" key="9">
    <source>
        <dbReference type="Proteomes" id="UP001596111"/>
    </source>
</evidence>
<accession>A0ABW0SZH1</accession>
<dbReference type="SUPFAM" id="SSF55729">
    <property type="entry name" value="Acyl-CoA N-acyltransferases (Nat)"/>
    <property type="match status" value="1"/>
</dbReference>
<dbReference type="Proteomes" id="UP001596111">
    <property type="component" value="Unassembled WGS sequence"/>
</dbReference>
<dbReference type="Pfam" id="PF13508">
    <property type="entry name" value="Acetyltransf_7"/>
    <property type="match status" value="1"/>
</dbReference>
<name>A0ABW0SZH1_9GAMM</name>
<dbReference type="GO" id="GO:0016746">
    <property type="term" value="F:acyltransferase activity"/>
    <property type="evidence" value="ECO:0007669"/>
    <property type="project" value="UniProtKB-KW"/>
</dbReference>
<evidence type="ECO:0000256" key="2">
    <source>
        <dbReference type="ARBA" id="ARBA00022491"/>
    </source>
</evidence>
<evidence type="ECO:0000256" key="4">
    <source>
        <dbReference type="ARBA" id="ARBA00022679"/>
    </source>
</evidence>
<comment type="caution">
    <text evidence="8">The sequence shown here is derived from an EMBL/GenBank/DDBJ whole genome shotgun (WGS) entry which is preliminary data.</text>
</comment>
<comment type="similarity">
    <text evidence="1">Belongs to the acetyltransferase family. GNAT subfamily.</text>
</comment>
<keyword evidence="2" id="KW-0678">Repressor</keyword>
<evidence type="ECO:0000256" key="1">
    <source>
        <dbReference type="ARBA" id="ARBA00009342"/>
    </source>
</evidence>
<sequence>MAILAPAPLKPEHEVDDFASPHPELADWLRRRARDNEEDRGSRCFVVCEGRRVIGYYALAAGGIERAHAPGRLRRNKPDPIPVIVLGRLAVDSAWRGQGLGADLLQDAVLRALRASHEIGARALLCHAIDASARAFYVHHGFVESTFDPMMVMLDLKKAEAVLIDDIR</sequence>
<evidence type="ECO:0000259" key="7">
    <source>
        <dbReference type="PROSITE" id="PS51186"/>
    </source>
</evidence>
<keyword evidence="5 8" id="KW-0012">Acyltransferase</keyword>
<proteinExistence type="inferred from homology"/>
<dbReference type="PANTHER" id="PTHR36449:SF1">
    <property type="entry name" value="ACETYLTRANSFERASE"/>
    <property type="match status" value="1"/>
</dbReference>
<dbReference type="Gene3D" id="3.40.630.30">
    <property type="match status" value="1"/>
</dbReference>